<dbReference type="KEGG" id="gtt:GUITHDRAFT_118383"/>
<gene>
    <name evidence="7" type="ORF">GUITHDRAFT_118383</name>
</gene>
<dbReference type="HOGENOM" id="CLU_558317_0_0_1"/>
<evidence type="ECO:0000313" key="8">
    <source>
        <dbReference type="EnsemblProtists" id="EKX35467"/>
    </source>
</evidence>
<dbReference type="InterPro" id="IPR015655">
    <property type="entry name" value="PP2C"/>
</dbReference>
<dbReference type="InterPro" id="IPR001932">
    <property type="entry name" value="PPM-type_phosphatase-like_dom"/>
</dbReference>
<dbReference type="GO" id="GO:0046872">
    <property type="term" value="F:metal ion binding"/>
    <property type="evidence" value="ECO:0007669"/>
    <property type="project" value="UniProtKB-KW"/>
</dbReference>
<organism evidence="7">
    <name type="scientific">Guillardia theta (strain CCMP2712)</name>
    <name type="common">Cryptophyte</name>
    <dbReference type="NCBI Taxonomy" id="905079"/>
    <lineage>
        <taxon>Eukaryota</taxon>
        <taxon>Cryptophyceae</taxon>
        <taxon>Pyrenomonadales</taxon>
        <taxon>Geminigeraceae</taxon>
        <taxon>Guillardia</taxon>
    </lineage>
</organism>
<evidence type="ECO:0000256" key="4">
    <source>
        <dbReference type="RuleBase" id="RU003465"/>
    </source>
</evidence>
<accession>L1IHA0</accession>
<dbReference type="PROSITE" id="PS01032">
    <property type="entry name" value="PPM_1"/>
    <property type="match status" value="1"/>
</dbReference>
<dbReference type="InterPro" id="IPR000222">
    <property type="entry name" value="PP2C_BS"/>
</dbReference>
<comment type="similarity">
    <text evidence="4">Belongs to the PP2C family.</text>
</comment>
<evidence type="ECO:0000256" key="2">
    <source>
        <dbReference type="ARBA" id="ARBA00022801"/>
    </source>
</evidence>
<dbReference type="RefSeq" id="XP_005822447.1">
    <property type="nucleotide sequence ID" value="XM_005822390.1"/>
</dbReference>
<protein>
    <recommendedName>
        <fullName evidence="6">PPM-type phosphatase domain-containing protein</fullName>
    </recommendedName>
</protein>
<dbReference type="EMBL" id="JH993090">
    <property type="protein sequence ID" value="EKX35467.1"/>
    <property type="molecule type" value="Genomic_DNA"/>
</dbReference>
<dbReference type="GO" id="GO:0004722">
    <property type="term" value="F:protein serine/threonine phosphatase activity"/>
    <property type="evidence" value="ECO:0007669"/>
    <property type="project" value="InterPro"/>
</dbReference>
<reference evidence="7 9" key="1">
    <citation type="journal article" date="2012" name="Nature">
        <title>Algal genomes reveal evolutionary mosaicism and the fate of nucleomorphs.</title>
        <authorList>
            <consortium name="DOE Joint Genome Institute"/>
            <person name="Curtis B.A."/>
            <person name="Tanifuji G."/>
            <person name="Burki F."/>
            <person name="Gruber A."/>
            <person name="Irimia M."/>
            <person name="Maruyama S."/>
            <person name="Arias M.C."/>
            <person name="Ball S.G."/>
            <person name="Gile G.H."/>
            <person name="Hirakawa Y."/>
            <person name="Hopkins J.F."/>
            <person name="Kuo A."/>
            <person name="Rensing S.A."/>
            <person name="Schmutz J."/>
            <person name="Symeonidi A."/>
            <person name="Elias M."/>
            <person name="Eveleigh R.J."/>
            <person name="Herman E.K."/>
            <person name="Klute M.J."/>
            <person name="Nakayama T."/>
            <person name="Obornik M."/>
            <person name="Reyes-Prieto A."/>
            <person name="Armbrust E.V."/>
            <person name="Aves S.J."/>
            <person name="Beiko R.G."/>
            <person name="Coutinho P."/>
            <person name="Dacks J.B."/>
            <person name="Durnford D.G."/>
            <person name="Fast N.M."/>
            <person name="Green B.R."/>
            <person name="Grisdale C.J."/>
            <person name="Hempel F."/>
            <person name="Henrissat B."/>
            <person name="Hoppner M.P."/>
            <person name="Ishida K."/>
            <person name="Kim E."/>
            <person name="Koreny L."/>
            <person name="Kroth P.G."/>
            <person name="Liu Y."/>
            <person name="Malik S.B."/>
            <person name="Maier U.G."/>
            <person name="McRose D."/>
            <person name="Mock T."/>
            <person name="Neilson J.A."/>
            <person name="Onodera N.T."/>
            <person name="Poole A.M."/>
            <person name="Pritham E.J."/>
            <person name="Richards T.A."/>
            <person name="Rocap G."/>
            <person name="Roy S.W."/>
            <person name="Sarai C."/>
            <person name="Schaack S."/>
            <person name="Shirato S."/>
            <person name="Slamovits C.H."/>
            <person name="Spencer D.F."/>
            <person name="Suzuki S."/>
            <person name="Worden A.Z."/>
            <person name="Zauner S."/>
            <person name="Barry K."/>
            <person name="Bell C."/>
            <person name="Bharti A.K."/>
            <person name="Crow J.A."/>
            <person name="Grimwood J."/>
            <person name="Kramer R."/>
            <person name="Lindquist E."/>
            <person name="Lucas S."/>
            <person name="Salamov A."/>
            <person name="McFadden G.I."/>
            <person name="Lane C.E."/>
            <person name="Keeling P.J."/>
            <person name="Gray M.W."/>
            <person name="Grigoriev I.V."/>
            <person name="Archibald J.M."/>
        </authorList>
    </citation>
    <scope>NUCLEOTIDE SEQUENCE</scope>
    <source>
        <strain evidence="7 9">CCMP2712</strain>
    </source>
</reference>
<keyword evidence="3 4" id="KW-0904">Protein phosphatase</keyword>
<evidence type="ECO:0000313" key="7">
    <source>
        <dbReference type="EMBL" id="EKX35467.1"/>
    </source>
</evidence>
<dbReference type="GeneID" id="17292219"/>
<dbReference type="PANTHER" id="PTHR47992">
    <property type="entry name" value="PROTEIN PHOSPHATASE"/>
    <property type="match status" value="1"/>
</dbReference>
<dbReference type="InterPro" id="IPR036457">
    <property type="entry name" value="PPM-type-like_dom_sf"/>
</dbReference>
<reference evidence="8" key="3">
    <citation type="submission" date="2016-03" db="UniProtKB">
        <authorList>
            <consortium name="EnsemblProtists"/>
        </authorList>
    </citation>
    <scope>IDENTIFICATION</scope>
</reference>
<reference evidence="9" key="2">
    <citation type="submission" date="2012-11" db="EMBL/GenBank/DDBJ databases">
        <authorList>
            <person name="Kuo A."/>
            <person name="Curtis B.A."/>
            <person name="Tanifuji G."/>
            <person name="Burki F."/>
            <person name="Gruber A."/>
            <person name="Irimia M."/>
            <person name="Maruyama S."/>
            <person name="Arias M.C."/>
            <person name="Ball S.G."/>
            <person name="Gile G.H."/>
            <person name="Hirakawa Y."/>
            <person name="Hopkins J.F."/>
            <person name="Rensing S.A."/>
            <person name="Schmutz J."/>
            <person name="Symeonidi A."/>
            <person name="Elias M."/>
            <person name="Eveleigh R.J."/>
            <person name="Herman E.K."/>
            <person name="Klute M.J."/>
            <person name="Nakayama T."/>
            <person name="Obornik M."/>
            <person name="Reyes-Prieto A."/>
            <person name="Armbrust E.V."/>
            <person name="Aves S.J."/>
            <person name="Beiko R.G."/>
            <person name="Coutinho P."/>
            <person name="Dacks J.B."/>
            <person name="Durnford D.G."/>
            <person name="Fast N.M."/>
            <person name="Green B.R."/>
            <person name="Grisdale C."/>
            <person name="Hempe F."/>
            <person name="Henrissat B."/>
            <person name="Hoppner M.P."/>
            <person name="Ishida K.-I."/>
            <person name="Kim E."/>
            <person name="Koreny L."/>
            <person name="Kroth P.G."/>
            <person name="Liu Y."/>
            <person name="Malik S.-B."/>
            <person name="Maier U.G."/>
            <person name="McRose D."/>
            <person name="Mock T."/>
            <person name="Neilson J.A."/>
            <person name="Onodera N.T."/>
            <person name="Poole A.M."/>
            <person name="Pritham E.J."/>
            <person name="Richards T.A."/>
            <person name="Rocap G."/>
            <person name="Roy S.W."/>
            <person name="Sarai C."/>
            <person name="Schaack S."/>
            <person name="Shirato S."/>
            <person name="Slamovits C.H."/>
            <person name="Spencer D.F."/>
            <person name="Suzuki S."/>
            <person name="Worden A.Z."/>
            <person name="Zauner S."/>
            <person name="Barry K."/>
            <person name="Bell C."/>
            <person name="Bharti A.K."/>
            <person name="Crow J.A."/>
            <person name="Grimwood J."/>
            <person name="Kramer R."/>
            <person name="Lindquist E."/>
            <person name="Lucas S."/>
            <person name="Salamov A."/>
            <person name="McFadden G.I."/>
            <person name="Lane C.E."/>
            <person name="Keeling P.J."/>
            <person name="Gray M.W."/>
            <person name="Grigoriev I.V."/>
            <person name="Archibald J.M."/>
        </authorList>
    </citation>
    <scope>NUCLEOTIDE SEQUENCE</scope>
    <source>
        <strain evidence="9">CCMP2712</strain>
    </source>
</reference>
<keyword evidence="1" id="KW-0479">Metal-binding</keyword>
<dbReference type="SMART" id="SM00332">
    <property type="entry name" value="PP2Cc"/>
    <property type="match status" value="1"/>
</dbReference>
<feature type="region of interest" description="Disordered" evidence="5">
    <location>
        <begin position="64"/>
        <end position="121"/>
    </location>
</feature>
<dbReference type="PROSITE" id="PS51746">
    <property type="entry name" value="PPM_2"/>
    <property type="match status" value="1"/>
</dbReference>
<evidence type="ECO:0000256" key="1">
    <source>
        <dbReference type="ARBA" id="ARBA00022723"/>
    </source>
</evidence>
<dbReference type="Gene3D" id="3.60.40.10">
    <property type="entry name" value="PPM-type phosphatase domain"/>
    <property type="match status" value="1"/>
</dbReference>
<evidence type="ECO:0000256" key="5">
    <source>
        <dbReference type="SAM" id="MobiDB-lite"/>
    </source>
</evidence>
<dbReference type="Proteomes" id="UP000011087">
    <property type="component" value="Unassembled WGS sequence"/>
</dbReference>
<evidence type="ECO:0000256" key="3">
    <source>
        <dbReference type="ARBA" id="ARBA00022912"/>
    </source>
</evidence>
<dbReference type="Pfam" id="PF00481">
    <property type="entry name" value="PP2C"/>
    <property type="match status" value="1"/>
</dbReference>
<name>L1IHA0_GUITC</name>
<dbReference type="CDD" id="cd00143">
    <property type="entry name" value="PP2Cc"/>
    <property type="match status" value="1"/>
</dbReference>
<dbReference type="AlphaFoldDB" id="L1IHA0"/>
<sequence>MGELSECLSTIDCADKSAGGGMNTVLEDPEMEEEYAKSYINGYAALVWNEDGTSARGLVPVRYYSESDSSSPRESKEEGEEASSSEAPLGREKDEVAASQREGRGALARQKEPGMVSTKTLRRLDERAERVKALWERQGFSTYWDLRWTPDGGQKKAQEEEEEEEEEEEGEEAEQVKAEDRQSFQSVAYSWREVSKKDGDRSPLDASERRGPCSIYSLQGRRPTMEDAFASFPCSGRTDMALMAGKWRLFGMFDGHGGTRCSHFCRDELLTNVASFIPAGDASCDQVCEALIEGFLYSDRKFLLHAERFDWIDGSTAIVVALSSSEIIVANAGDCRAVLGVVRSSGDAGELIVDSIAMSRDHRLDDEEEVSRVQSMGGFVLHRYGSGIPRVMGVLAVSRALGDASLKPYVTAEPDISLIARADEQWFIVLATDGLWDVFSNEEAVSFILAHMIEGAPDCGARALAHAAFKRGSTDNISVMIIDLRGGRG</sequence>
<keyword evidence="9" id="KW-1185">Reference proteome</keyword>
<dbReference type="OrthoDB" id="416093at2759"/>
<feature type="region of interest" description="Disordered" evidence="5">
    <location>
        <begin position="146"/>
        <end position="183"/>
    </location>
</feature>
<dbReference type="EnsemblProtists" id="EKX35467">
    <property type="protein sequence ID" value="EKX35467"/>
    <property type="gene ID" value="GUITHDRAFT_118383"/>
</dbReference>
<feature type="compositionally biased region" description="Basic and acidic residues" evidence="5">
    <location>
        <begin position="89"/>
        <end position="112"/>
    </location>
</feature>
<proteinExistence type="inferred from homology"/>
<evidence type="ECO:0000259" key="6">
    <source>
        <dbReference type="PROSITE" id="PS51746"/>
    </source>
</evidence>
<dbReference type="STRING" id="905079.L1IHA0"/>
<dbReference type="eggNOG" id="KOG0698">
    <property type="taxonomic scope" value="Eukaryota"/>
</dbReference>
<dbReference type="SUPFAM" id="SSF81606">
    <property type="entry name" value="PP2C-like"/>
    <property type="match status" value="1"/>
</dbReference>
<feature type="compositionally biased region" description="Acidic residues" evidence="5">
    <location>
        <begin position="159"/>
        <end position="173"/>
    </location>
</feature>
<evidence type="ECO:0000313" key="9">
    <source>
        <dbReference type="Proteomes" id="UP000011087"/>
    </source>
</evidence>
<feature type="domain" description="PPM-type phosphatase" evidence="6">
    <location>
        <begin position="212"/>
        <end position="484"/>
    </location>
</feature>
<dbReference type="PaxDb" id="55529-EKX35467"/>
<keyword evidence="2 4" id="KW-0378">Hydrolase</keyword>